<feature type="domain" description="RsdA/BaiN/AoA(So)-like Rossmann fold-like" evidence="4">
    <location>
        <begin position="4"/>
        <end position="394"/>
    </location>
</feature>
<reference evidence="6 7" key="1">
    <citation type="submission" date="2018-08" db="EMBL/GenBank/DDBJ databases">
        <title>Genomic Encyclopedia of Type Strains, Phase IV (KMG-IV): sequencing the most valuable type-strain genomes for metagenomic binning, comparative biology and taxonomic classification.</title>
        <authorList>
            <person name="Goeker M."/>
        </authorList>
    </citation>
    <scope>NUCLEOTIDE SEQUENCE [LARGE SCALE GENOMIC DNA]</scope>
    <source>
        <strain evidence="6 7">DSM 26022</strain>
    </source>
</reference>
<dbReference type="SUPFAM" id="SSF160996">
    <property type="entry name" value="HI0933 insert domain-like"/>
    <property type="match status" value="1"/>
</dbReference>
<keyword evidence="3" id="KW-0274">FAD</keyword>
<organism evidence="6 7">
    <name type="scientific">Paraperlucidibaca baekdonensis</name>
    <dbReference type="NCBI Taxonomy" id="748120"/>
    <lineage>
        <taxon>Bacteria</taxon>
        <taxon>Pseudomonadati</taxon>
        <taxon>Pseudomonadota</taxon>
        <taxon>Gammaproteobacteria</taxon>
        <taxon>Moraxellales</taxon>
        <taxon>Moraxellaceae</taxon>
        <taxon>Paraperlucidibaca</taxon>
    </lineage>
</organism>
<dbReference type="AlphaFoldDB" id="A0A3E0H2E9"/>
<evidence type="ECO:0000256" key="3">
    <source>
        <dbReference type="ARBA" id="ARBA00022827"/>
    </source>
</evidence>
<dbReference type="NCBIfam" id="TIGR03862">
    <property type="entry name" value="flavo_PP4765"/>
    <property type="match status" value="1"/>
</dbReference>
<dbReference type="EMBL" id="QUNR01000004">
    <property type="protein sequence ID" value="REH36688.1"/>
    <property type="molecule type" value="Genomic_DNA"/>
</dbReference>
<evidence type="ECO:0008006" key="8">
    <source>
        <dbReference type="Google" id="ProtNLM"/>
    </source>
</evidence>
<gene>
    <name evidence="6" type="ORF">DFR26_1823</name>
</gene>
<evidence type="ECO:0000259" key="4">
    <source>
        <dbReference type="Pfam" id="PF03486"/>
    </source>
</evidence>
<dbReference type="SUPFAM" id="SSF51905">
    <property type="entry name" value="FAD/NAD(P)-binding domain"/>
    <property type="match status" value="1"/>
</dbReference>
<name>A0A3E0H2E9_9GAMM</name>
<evidence type="ECO:0000313" key="7">
    <source>
        <dbReference type="Proteomes" id="UP000256774"/>
    </source>
</evidence>
<keyword evidence="7" id="KW-1185">Reference proteome</keyword>
<dbReference type="InterPro" id="IPR036188">
    <property type="entry name" value="FAD/NAD-bd_sf"/>
</dbReference>
<dbReference type="PANTHER" id="PTHR42887">
    <property type="entry name" value="OS12G0638800 PROTEIN"/>
    <property type="match status" value="1"/>
</dbReference>
<proteinExistence type="predicted"/>
<dbReference type="Pfam" id="PF03486">
    <property type="entry name" value="HI0933_like"/>
    <property type="match status" value="1"/>
</dbReference>
<dbReference type="PRINTS" id="PR00411">
    <property type="entry name" value="PNDRDTASEI"/>
</dbReference>
<dbReference type="PANTHER" id="PTHR42887:SF1">
    <property type="entry name" value="BLR3961 PROTEIN"/>
    <property type="match status" value="1"/>
</dbReference>
<protein>
    <recommendedName>
        <fullName evidence="8">Flavoprotein</fullName>
    </recommendedName>
</protein>
<dbReference type="Gene3D" id="1.10.8.260">
    <property type="entry name" value="HI0933 insert domain-like"/>
    <property type="match status" value="1"/>
</dbReference>
<dbReference type="RefSeq" id="WP_116208648.1">
    <property type="nucleotide sequence ID" value="NZ_QUNR01000004.1"/>
</dbReference>
<dbReference type="Proteomes" id="UP000256774">
    <property type="component" value="Unassembled WGS sequence"/>
</dbReference>
<evidence type="ECO:0000256" key="1">
    <source>
        <dbReference type="ARBA" id="ARBA00001974"/>
    </source>
</evidence>
<dbReference type="InterPro" id="IPR055178">
    <property type="entry name" value="RsdA/BaiN/AoA(So)-like_dom"/>
</dbReference>
<dbReference type="Gene3D" id="2.40.30.10">
    <property type="entry name" value="Translation factors"/>
    <property type="match status" value="1"/>
</dbReference>
<accession>A0A3E0H2E9</accession>
<evidence type="ECO:0000256" key="2">
    <source>
        <dbReference type="ARBA" id="ARBA00022630"/>
    </source>
</evidence>
<dbReference type="InterPro" id="IPR004792">
    <property type="entry name" value="BaiN-like"/>
</dbReference>
<dbReference type="Gene3D" id="3.50.50.60">
    <property type="entry name" value="FAD/NAD(P)-binding domain"/>
    <property type="match status" value="1"/>
</dbReference>
<dbReference type="OrthoDB" id="5288829at2"/>
<evidence type="ECO:0000313" key="6">
    <source>
        <dbReference type="EMBL" id="REH36688.1"/>
    </source>
</evidence>
<dbReference type="InterPro" id="IPR023166">
    <property type="entry name" value="BaiN-like_dom_sf"/>
</dbReference>
<feature type="domain" description="RsdA/BaiN/AoA(So)-like insert" evidence="5">
    <location>
        <begin position="192"/>
        <end position="343"/>
    </location>
</feature>
<comment type="cofactor">
    <cofactor evidence="1">
        <name>FAD</name>
        <dbReference type="ChEBI" id="CHEBI:57692"/>
    </cofactor>
</comment>
<sequence>MIPVAIIGGGPAGLMAAEQLAQAGIAVAIFDTMPSLGRKLLLAGIGGLNITHSEPAEPFLRRYGDAQAPLAPLIAEFGADALREWVHALGIETFVGSSGRVFPIEMKAAPLLRRWLNRLRGHGVYVHTRHRCVGLVANATQGYTLDFQTADGPRQIEAQAVVLALGGASWSRLGSDGAWQQWLAPLAMQPLRPANCGFHCQHSATTQALAGSPLKNITLRLPWLDEVQRGEAVVTSWGIEGGVIYAHSAMIRARIESHGVADIVLDLLPDQSHASLLARQQRANPKHSLTRQWQGMGLTGVKAALVRDTLARGHWSDAAALISTIKSLTLRLTQARPLDEAISTAGGLCWTELTPTLAAKRYPGVFFAGEMLDWEAPTGGYLLTACFATGRQAGLSALRFLSR</sequence>
<dbReference type="InterPro" id="IPR022460">
    <property type="entry name" value="Flavoprotein_PP4765"/>
</dbReference>
<dbReference type="InterPro" id="IPR057661">
    <property type="entry name" value="RsdA/BaiN/AoA(So)_Rossmann"/>
</dbReference>
<keyword evidence="2" id="KW-0285">Flavoprotein</keyword>
<comment type="caution">
    <text evidence="6">The sequence shown here is derived from an EMBL/GenBank/DDBJ whole genome shotgun (WGS) entry which is preliminary data.</text>
</comment>
<dbReference type="Pfam" id="PF22780">
    <property type="entry name" value="HI0933_like_1st"/>
    <property type="match status" value="1"/>
</dbReference>
<evidence type="ECO:0000259" key="5">
    <source>
        <dbReference type="Pfam" id="PF22780"/>
    </source>
</evidence>
<dbReference type="NCBIfam" id="TIGR00275">
    <property type="entry name" value="aminoacetone oxidase family FAD-binding enzyme"/>
    <property type="match status" value="1"/>
</dbReference>